<dbReference type="InterPro" id="IPR000944">
    <property type="entry name" value="Tscrpt_reg_Rrf2"/>
</dbReference>
<dbReference type="Proteomes" id="UP000246410">
    <property type="component" value="Unassembled WGS sequence"/>
</dbReference>
<comment type="caution">
    <text evidence="3">The sequence shown here is derived from an EMBL/GenBank/DDBJ whole genome shotgun (WGS) entry which is preliminary data.</text>
</comment>
<dbReference type="PANTHER" id="PTHR33221:SF4">
    <property type="entry name" value="HTH-TYPE TRANSCRIPTIONAL REPRESSOR NSRR"/>
    <property type="match status" value="1"/>
</dbReference>
<gene>
    <name evidence="3" type="ORF">DFR69_101429</name>
</gene>
<keyword evidence="4" id="KW-1185">Reference proteome</keyword>
<dbReference type="InterPro" id="IPR036390">
    <property type="entry name" value="WH_DNA-bd_sf"/>
</dbReference>
<keyword evidence="1" id="KW-0238">DNA-binding</keyword>
<dbReference type="PROSITE" id="PS51197">
    <property type="entry name" value="HTH_RRF2_2"/>
    <property type="match status" value="1"/>
</dbReference>
<organism evidence="3 4">
    <name type="scientific">Nocardia neocaledoniensis</name>
    <dbReference type="NCBI Taxonomy" id="236511"/>
    <lineage>
        <taxon>Bacteria</taxon>
        <taxon>Bacillati</taxon>
        <taxon>Actinomycetota</taxon>
        <taxon>Actinomycetes</taxon>
        <taxon>Mycobacteriales</taxon>
        <taxon>Nocardiaceae</taxon>
        <taxon>Nocardia</taxon>
    </lineage>
</organism>
<dbReference type="AlphaFoldDB" id="A0A317P0G9"/>
<comment type="cofactor">
    <cofactor evidence="2">
        <name>[2Fe-2S] cluster</name>
        <dbReference type="ChEBI" id="CHEBI:190135"/>
    </cofactor>
</comment>
<evidence type="ECO:0000256" key="2">
    <source>
        <dbReference type="ARBA" id="ARBA00034078"/>
    </source>
</evidence>
<sequence length="154" mass="16207">MQLSPSTDIALRAVMRLAAGDDTGGRITTGIIARQVGASPRHTSKAIARLVAMGLVEAQRGRTGGLTLTTAGREIGLGTLVRDLEGDREIVECTGEHPCPLIAACRLRRLLAEAKAAFYAELDRYVVADLVAGPAGRLLQLLAHPRAGIGDSQE</sequence>
<evidence type="ECO:0000313" key="3">
    <source>
        <dbReference type="EMBL" id="PWV81089.1"/>
    </source>
</evidence>
<dbReference type="Gene3D" id="1.10.10.10">
    <property type="entry name" value="Winged helix-like DNA-binding domain superfamily/Winged helix DNA-binding domain"/>
    <property type="match status" value="1"/>
</dbReference>
<dbReference type="RefSeq" id="WP_110035676.1">
    <property type="nucleotide sequence ID" value="NZ_QGTL01000001.1"/>
</dbReference>
<accession>A0A317P0G9</accession>
<proteinExistence type="predicted"/>
<dbReference type="NCBIfam" id="TIGR00738">
    <property type="entry name" value="rrf2_super"/>
    <property type="match status" value="1"/>
</dbReference>
<dbReference type="EMBL" id="QGTL01000001">
    <property type="protein sequence ID" value="PWV81089.1"/>
    <property type="molecule type" value="Genomic_DNA"/>
</dbReference>
<dbReference type="InterPro" id="IPR036388">
    <property type="entry name" value="WH-like_DNA-bd_sf"/>
</dbReference>
<dbReference type="SUPFAM" id="SSF46785">
    <property type="entry name" value="Winged helix' DNA-binding domain"/>
    <property type="match status" value="1"/>
</dbReference>
<dbReference type="Pfam" id="PF02082">
    <property type="entry name" value="Rrf2"/>
    <property type="match status" value="1"/>
</dbReference>
<evidence type="ECO:0000256" key="1">
    <source>
        <dbReference type="ARBA" id="ARBA00023125"/>
    </source>
</evidence>
<dbReference type="PANTHER" id="PTHR33221">
    <property type="entry name" value="WINGED HELIX-TURN-HELIX TRANSCRIPTIONAL REGULATOR, RRF2 FAMILY"/>
    <property type="match status" value="1"/>
</dbReference>
<reference evidence="3 4" key="1">
    <citation type="submission" date="2018-05" db="EMBL/GenBank/DDBJ databases">
        <title>Genomic Encyclopedia of Type Strains, Phase IV (KMG-IV): sequencing the most valuable type-strain genomes for metagenomic binning, comparative biology and taxonomic classification.</title>
        <authorList>
            <person name="Goeker M."/>
        </authorList>
    </citation>
    <scope>NUCLEOTIDE SEQUENCE [LARGE SCALE GENOMIC DNA]</scope>
    <source>
        <strain evidence="3 4">DSM 44717</strain>
    </source>
</reference>
<protein>
    <submittedName>
        <fullName evidence="3">BadM/Rrf2 family transcriptional regulator</fullName>
    </submittedName>
</protein>
<dbReference type="GO" id="GO:0003677">
    <property type="term" value="F:DNA binding"/>
    <property type="evidence" value="ECO:0007669"/>
    <property type="project" value="UniProtKB-KW"/>
</dbReference>
<dbReference type="GO" id="GO:0003700">
    <property type="term" value="F:DNA-binding transcription factor activity"/>
    <property type="evidence" value="ECO:0007669"/>
    <property type="project" value="TreeGrafter"/>
</dbReference>
<dbReference type="GO" id="GO:0005829">
    <property type="term" value="C:cytosol"/>
    <property type="evidence" value="ECO:0007669"/>
    <property type="project" value="TreeGrafter"/>
</dbReference>
<evidence type="ECO:0000313" key="4">
    <source>
        <dbReference type="Proteomes" id="UP000246410"/>
    </source>
</evidence>
<name>A0A317P0G9_9NOCA</name>